<dbReference type="Pfam" id="PF08282">
    <property type="entry name" value="Hydrolase_3"/>
    <property type="match status" value="1"/>
</dbReference>
<dbReference type="Proteomes" id="UP000273001">
    <property type="component" value="Chromosome"/>
</dbReference>
<evidence type="ECO:0000313" key="1">
    <source>
        <dbReference type="EMBL" id="AYD89806.1"/>
    </source>
</evidence>
<dbReference type="PANTHER" id="PTHR10000">
    <property type="entry name" value="PHOSPHOSERINE PHOSPHATASE"/>
    <property type="match status" value="1"/>
</dbReference>
<keyword evidence="2" id="KW-1185">Reference proteome</keyword>
<reference evidence="1 2" key="1">
    <citation type="submission" date="2018-09" db="EMBL/GenBank/DDBJ databases">
        <authorList>
            <person name="Li J."/>
        </authorList>
    </citation>
    <scope>NUCLEOTIDE SEQUENCE [LARGE SCALE GENOMIC DNA]</scope>
    <source>
        <strain evidence="1 2">2129</strain>
    </source>
</reference>
<dbReference type="InterPro" id="IPR036412">
    <property type="entry name" value="HAD-like_sf"/>
</dbReference>
<dbReference type="PANTHER" id="PTHR10000:SF8">
    <property type="entry name" value="HAD SUPERFAMILY HYDROLASE-LIKE, TYPE 3"/>
    <property type="match status" value="1"/>
</dbReference>
<protein>
    <submittedName>
        <fullName evidence="1">HAD family hydrolase</fullName>
    </submittedName>
</protein>
<name>A0ABM6Z3A0_9ACTO</name>
<dbReference type="Gene3D" id="3.30.1240.10">
    <property type="match status" value="1"/>
</dbReference>
<dbReference type="SFLD" id="SFLDS00003">
    <property type="entry name" value="Haloacid_Dehalogenase"/>
    <property type="match status" value="1"/>
</dbReference>
<organism evidence="1 2">
    <name type="scientific">Actinomyces lilanjuaniae</name>
    <dbReference type="NCBI Taxonomy" id="2321394"/>
    <lineage>
        <taxon>Bacteria</taxon>
        <taxon>Bacillati</taxon>
        <taxon>Actinomycetota</taxon>
        <taxon>Actinomycetes</taxon>
        <taxon>Actinomycetales</taxon>
        <taxon>Actinomycetaceae</taxon>
        <taxon>Actinomyces</taxon>
    </lineage>
</organism>
<dbReference type="InterPro" id="IPR023214">
    <property type="entry name" value="HAD_sf"/>
</dbReference>
<sequence>MEHAPLEPELLLPLPASVDLRLVVSDMDGTLVDGEGRVPPGFAQAVSDMRASGVTFAPASGRQLANLRSVLGPEVDDSPVIAENGALVVQGQEEIHSDTISAREAAAAITTVRDLRIDSYDVGAVLACKHCAYIERQDPAFLEQVSLYYKELEVVDDLMSVCLDSVLKVAVFDFGDVEDGSSQMLAAAVPGTQTVVSGQHWVDMMSFQVSKGRALRALQNRLGVTPEQTAVFGDYLNDLDLYEHAALGFAMRNAHPGVRAVATHVAPAHTEDGVLRTVYELLSRVRRDT</sequence>
<gene>
    <name evidence="1" type="ORF">D5R93_06730</name>
</gene>
<dbReference type="GO" id="GO:0016787">
    <property type="term" value="F:hydrolase activity"/>
    <property type="evidence" value="ECO:0007669"/>
    <property type="project" value="UniProtKB-KW"/>
</dbReference>
<proteinExistence type="predicted"/>
<accession>A0ABM6Z3A0</accession>
<dbReference type="SUPFAM" id="SSF56784">
    <property type="entry name" value="HAD-like"/>
    <property type="match status" value="1"/>
</dbReference>
<dbReference type="EMBL" id="CP032514">
    <property type="protein sequence ID" value="AYD89806.1"/>
    <property type="molecule type" value="Genomic_DNA"/>
</dbReference>
<evidence type="ECO:0000313" key="2">
    <source>
        <dbReference type="Proteomes" id="UP000273001"/>
    </source>
</evidence>
<dbReference type="Gene3D" id="3.40.50.1000">
    <property type="entry name" value="HAD superfamily/HAD-like"/>
    <property type="match status" value="1"/>
</dbReference>
<keyword evidence="1" id="KW-0378">Hydrolase</keyword>
<dbReference type="RefSeq" id="WP_120204468.1">
    <property type="nucleotide sequence ID" value="NZ_CP032514.1"/>
</dbReference>
<dbReference type="SFLD" id="SFLDG01140">
    <property type="entry name" value="C2.B:_Phosphomannomutase_and_P"/>
    <property type="match status" value="1"/>
</dbReference>